<gene>
    <name evidence="2" type="primary">Vigan.01G350900</name>
    <name evidence="2" type="ORF">VIGAN_01350900</name>
</gene>
<sequence>MVFEEESLRVPSVLGIWCRGVAWKTGGWEGCVEGGDGGGGRGALRKRAWPVGAGVGVGPGPLNHGRRGIKREGSG</sequence>
<evidence type="ECO:0000313" key="2">
    <source>
        <dbReference type="EMBL" id="BAT75620.1"/>
    </source>
</evidence>
<name>A0A0S3R4N2_PHAAN</name>
<dbReference type="AlphaFoldDB" id="A0A0S3R4N2"/>
<proteinExistence type="predicted"/>
<keyword evidence="3" id="KW-1185">Reference proteome</keyword>
<dbReference type="Proteomes" id="UP000291084">
    <property type="component" value="Chromosome 1"/>
</dbReference>
<accession>A0A0S3R4N2</accession>
<organism evidence="2 3">
    <name type="scientific">Vigna angularis var. angularis</name>
    <dbReference type="NCBI Taxonomy" id="157739"/>
    <lineage>
        <taxon>Eukaryota</taxon>
        <taxon>Viridiplantae</taxon>
        <taxon>Streptophyta</taxon>
        <taxon>Embryophyta</taxon>
        <taxon>Tracheophyta</taxon>
        <taxon>Spermatophyta</taxon>
        <taxon>Magnoliopsida</taxon>
        <taxon>eudicotyledons</taxon>
        <taxon>Gunneridae</taxon>
        <taxon>Pentapetalae</taxon>
        <taxon>rosids</taxon>
        <taxon>fabids</taxon>
        <taxon>Fabales</taxon>
        <taxon>Fabaceae</taxon>
        <taxon>Papilionoideae</taxon>
        <taxon>50 kb inversion clade</taxon>
        <taxon>NPAAA clade</taxon>
        <taxon>indigoferoid/millettioid clade</taxon>
        <taxon>Phaseoleae</taxon>
        <taxon>Vigna</taxon>
    </lineage>
</organism>
<evidence type="ECO:0000256" key="1">
    <source>
        <dbReference type="SAM" id="MobiDB-lite"/>
    </source>
</evidence>
<evidence type="ECO:0000313" key="3">
    <source>
        <dbReference type="Proteomes" id="UP000291084"/>
    </source>
</evidence>
<protein>
    <submittedName>
        <fullName evidence="2">Uncharacterized protein</fullName>
    </submittedName>
</protein>
<feature type="region of interest" description="Disordered" evidence="1">
    <location>
        <begin position="55"/>
        <end position="75"/>
    </location>
</feature>
<reference evidence="2 3" key="1">
    <citation type="journal article" date="2015" name="Sci. Rep.">
        <title>The power of single molecule real-time sequencing technology in the de novo assembly of a eukaryotic genome.</title>
        <authorList>
            <person name="Sakai H."/>
            <person name="Naito K."/>
            <person name="Ogiso-Tanaka E."/>
            <person name="Takahashi Y."/>
            <person name="Iseki K."/>
            <person name="Muto C."/>
            <person name="Satou K."/>
            <person name="Teruya K."/>
            <person name="Shiroma A."/>
            <person name="Shimoji M."/>
            <person name="Hirano T."/>
            <person name="Itoh T."/>
            <person name="Kaga A."/>
            <person name="Tomooka N."/>
        </authorList>
    </citation>
    <scope>NUCLEOTIDE SEQUENCE [LARGE SCALE GENOMIC DNA]</scope>
    <source>
        <strain evidence="3">cv. Shumari</strain>
    </source>
</reference>
<dbReference type="EMBL" id="AP015034">
    <property type="protein sequence ID" value="BAT75620.1"/>
    <property type="molecule type" value="Genomic_DNA"/>
</dbReference>